<dbReference type="InterPro" id="IPR001806">
    <property type="entry name" value="Small_GTPase"/>
</dbReference>
<dbReference type="InterPro" id="IPR018247">
    <property type="entry name" value="EF_Hand_1_Ca_BS"/>
</dbReference>
<evidence type="ECO:0000256" key="1">
    <source>
        <dbReference type="ARBA" id="ARBA00003481"/>
    </source>
</evidence>
<keyword evidence="6" id="KW-0479">Metal-binding</keyword>
<dbReference type="InterPro" id="IPR013567">
    <property type="entry name" value="EF_hand_assoc_2"/>
</dbReference>
<dbReference type="AlphaFoldDB" id="A0A316UHP7"/>
<feature type="region of interest" description="Disordered" evidence="17">
    <location>
        <begin position="628"/>
        <end position="652"/>
    </location>
</feature>
<dbReference type="GO" id="GO:0005509">
    <property type="term" value="F:calcium ion binding"/>
    <property type="evidence" value="ECO:0007669"/>
    <property type="project" value="InterPro"/>
</dbReference>
<protein>
    <recommendedName>
        <fullName evidence="4">Mitochondrial Rho GTPase 1</fullName>
    </recommendedName>
    <alternativeName>
        <fullName evidence="16">GTPase EF-hand protein of mitochondria 1</fullName>
    </alternativeName>
</protein>
<dbReference type="InterPro" id="IPR003578">
    <property type="entry name" value="Small_GTPase_Rho"/>
</dbReference>
<keyword evidence="9" id="KW-1000">Mitochondrion outer membrane</keyword>
<feature type="compositionally biased region" description="Low complexity" evidence="17">
    <location>
        <begin position="69"/>
        <end position="78"/>
    </location>
</feature>
<keyword evidence="22" id="KW-1185">Reference proteome</keyword>
<reference evidence="21 22" key="1">
    <citation type="journal article" date="2018" name="Mol. Biol. Evol.">
        <title>Broad Genomic Sampling Reveals a Smut Pathogenic Ancestry of the Fungal Clade Ustilaginomycotina.</title>
        <authorList>
            <person name="Kijpornyongpan T."/>
            <person name="Mondo S.J."/>
            <person name="Barry K."/>
            <person name="Sandor L."/>
            <person name="Lee J."/>
            <person name="Lipzen A."/>
            <person name="Pangilinan J."/>
            <person name="LaButti K."/>
            <person name="Hainaut M."/>
            <person name="Henrissat B."/>
            <person name="Grigoriev I.V."/>
            <person name="Spatafora J.W."/>
            <person name="Aime M.C."/>
        </authorList>
    </citation>
    <scope>NUCLEOTIDE SEQUENCE [LARGE SCALE GENOMIC DNA]</scope>
    <source>
        <strain evidence="21 22">MCA 5214</strain>
    </source>
</reference>
<feature type="compositionally biased region" description="Basic residues" evidence="17">
    <location>
        <begin position="902"/>
        <end position="911"/>
    </location>
</feature>
<feature type="region of interest" description="Disordered" evidence="17">
    <location>
        <begin position="56"/>
        <end position="91"/>
    </location>
</feature>
<evidence type="ECO:0000256" key="9">
    <source>
        <dbReference type="ARBA" id="ARBA00022787"/>
    </source>
</evidence>
<dbReference type="SUPFAM" id="SSF52540">
    <property type="entry name" value="P-loop containing nucleoside triphosphate hydrolases"/>
    <property type="match status" value="2"/>
</dbReference>
<dbReference type="GO" id="GO:0005741">
    <property type="term" value="C:mitochondrial outer membrane"/>
    <property type="evidence" value="ECO:0007669"/>
    <property type="project" value="UniProtKB-SubCell"/>
</dbReference>
<dbReference type="SMART" id="SM00174">
    <property type="entry name" value="RHO"/>
    <property type="match status" value="1"/>
</dbReference>
<feature type="compositionally biased region" description="Low complexity" evidence="17">
    <location>
        <begin position="273"/>
        <end position="304"/>
    </location>
</feature>
<feature type="region of interest" description="Disordered" evidence="17">
    <location>
        <begin position="826"/>
        <end position="919"/>
    </location>
</feature>
<feature type="domain" description="EF-hand" evidence="19">
    <location>
        <begin position="372"/>
        <end position="407"/>
    </location>
</feature>
<evidence type="ECO:0000256" key="3">
    <source>
        <dbReference type="ARBA" id="ARBA00007981"/>
    </source>
</evidence>
<keyword evidence="15 18" id="KW-0472">Membrane</keyword>
<evidence type="ECO:0000256" key="4">
    <source>
        <dbReference type="ARBA" id="ARBA00019119"/>
    </source>
</evidence>
<evidence type="ECO:0000256" key="13">
    <source>
        <dbReference type="ARBA" id="ARBA00023128"/>
    </source>
</evidence>
<keyword evidence="13" id="KW-0496">Mitochondrion</keyword>
<dbReference type="PROSITE" id="PS51421">
    <property type="entry name" value="RAS"/>
    <property type="match status" value="1"/>
</dbReference>
<keyword evidence="8" id="KW-0547">Nucleotide-binding</keyword>
<evidence type="ECO:0000256" key="12">
    <source>
        <dbReference type="ARBA" id="ARBA00022989"/>
    </source>
</evidence>
<evidence type="ECO:0000256" key="16">
    <source>
        <dbReference type="ARBA" id="ARBA00032646"/>
    </source>
</evidence>
<keyword evidence="10" id="KW-0378">Hydrolase</keyword>
<sequence>MRDIKIVLLGDASVGKSSLVTSLVKDSFSPRVQPVVPEILLPLDVTDAGVTTRIVDTASSQKGTGGSDGSQDPGSSKDAATGQSGKDRRAHLEASVRTADVLLLVYDISRPTTFDRIPTYWLPYLRTLIGSSRHVPVILVGNKIDTRSEAGGANDQQQLEEELAPVMAEFGEVESCIETSVKEGVNVSEVFYYAQKAVLYPSSPLYDGKTHSLKPSCIAALKRIFLLCDHDKDSLLSDEELQDFQRRCFGSPLSQQELEAIKDLVVATPYYGPGPSRPRSSTGASSSSNGHHADASSASHYSHPNLSPSGHLTLSGWLHLHTLFIQRGRLETTWSVLHSYGYIGPHLQLSPDYLNPPTFHVPSDCAVELSPYGYSFLTDVFEQHDADRDGALCTAELEALFATVPPPGEGRHPWVGSGFPDRTTTTDENGAVTLQGWLAQWSMTTLLDYRLTLRYLAYLGYPGRAKWGAEGVKRDGGKPGPPPTGTALKLTRRNTRSLFSSAWSSYTGGSSASYQSPPSQKSGSAAGGEPGSSSKKTKKKKGDPSERSVFLAYVLGAPGAGKSSLLNAALGKRFDSDEGVTNEARSVVSAVEPHLYYSTTHDGQRGPPLVVGSTGGYERYLVLQEFPTDSAAKQGNKSSSSDSSPLPLTESSAARQALNSADLVLLLYDSSDSTSFSYLSNLRQRYASSLGSCPTLFVATKADQETAQQRHEVQPEVYVRRLGVERWSPVWICVGGNAGTGVAGSTVGGMLGDSIELGASASSASIAPTGNPAATTTSITQLLAVACAIAQDPRGNAAVPGLKAAHDRRGAGRGWGSWLAGLVGLGGTGSSSEGEKGGLDAEDGDDGSGDEDDDASSQGEESPESLSSSATSSGVAGKLSTGGNRRRSRRSSQQGSKPSSSGRRKSAKHQQRAAAVMEMQRQRRRRALLVAFGIVIVGGGAAAVALGLFDLAGPTSASRASTASRRGGASGRSGDVMSAPRRWAATASGWAQTAGRALAWSQ</sequence>
<feature type="domain" description="Miro" evidence="20">
    <location>
        <begin position="1"/>
        <end position="200"/>
    </location>
</feature>
<comment type="function">
    <text evidence="1">Mitochondrial GTPase involved in mitochondrial trafficking. Probably involved in control of anterograde transport of mitochondria and their subcellular distribution.</text>
</comment>
<feature type="region of interest" description="Disordered" evidence="17">
    <location>
        <begin position="272"/>
        <end position="304"/>
    </location>
</feature>
<keyword evidence="5 18" id="KW-0812">Transmembrane</keyword>
<evidence type="ECO:0000256" key="5">
    <source>
        <dbReference type="ARBA" id="ARBA00022692"/>
    </source>
</evidence>
<dbReference type="Pfam" id="PF08356">
    <property type="entry name" value="EF_assoc_2"/>
    <property type="match status" value="1"/>
</dbReference>
<dbReference type="RefSeq" id="XP_025359341.1">
    <property type="nucleotide sequence ID" value="XM_025508725.1"/>
</dbReference>
<evidence type="ECO:0000256" key="8">
    <source>
        <dbReference type="ARBA" id="ARBA00022741"/>
    </source>
</evidence>
<evidence type="ECO:0000256" key="6">
    <source>
        <dbReference type="ARBA" id="ARBA00022723"/>
    </source>
</evidence>
<feature type="region of interest" description="Disordered" evidence="17">
    <location>
        <begin position="505"/>
        <end position="544"/>
    </location>
</feature>
<dbReference type="GO" id="GO:0007264">
    <property type="term" value="P:small GTPase-mediated signal transduction"/>
    <property type="evidence" value="ECO:0007669"/>
    <property type="project" value="InterPro"/>
</dbReference>
<dbReference type="PRINTS" id="PR00449">
    <property type="entry name" value="RASTRNSFRMNG"/>
</dbReference>
<dbReference type="GO" id="GO:0005525">
    <property type="term" value="F:GTP binding"/>
    <property type="evidence" value="ECO:0007669"/>
    <property type="project" value="UniProtKB-KW"/>
</dbReference>
<evidence type="ECO:0000256" key="14">
    <source>
        <dbReference type="ARBA" id="ARBA00023134"/>
    </source>
</evidence>
<feature type="compositionally biased region" description="Low complexity" evidence="17">
    <location>
        <begin position="955"/>
        <end position="967"/>
    </location>
</feature>
<dbReference type="PROSITE" id="PS51419">
    <property type="entry name" value="RAB"/>
    <property type="match status" value="1"/>
</dbReference>
<dbReference type="EMBL" id="KZ819679">
    <property type="protein sequence ID" value="PWN24729.1"/>
    <property type="molecule type" value="Genomic_DNA"/>
</dbReference>
<feature type="region of interest" description="Disordered" evidence="17">
    <location>
        <begin position="470"/>
        <end position="491"/>
    </location>
</feature>
<feature type="region of interest" description="Disordered" evidence="17">
    <location>
        <begin position="955"/>
        <end position="980"/>
    </location>
</feature>
<evidence type="ECO:0000259" key="20">
    <source>
        <dbReference type="PROSITE" id="PS51423"/>
    </source>
</evidence>
<feature type="compositionally biased region" description="Low complexity" evidence="17">
    <location>
        <begin position="891"/>
        <end position="901"/>
    </location>
</feature>
<keyword evidence="14" id="KW-0342">GTP-binding</keyword>
<comment type="subcellular location">
    <subcellularLocation>
        <location evidence="2">Mitochondrion outer membrane</location>
        <topology evidence="2">Single-pass type IV membrane protein</topology>
    </subcellularLocation>
</comment>
<evidence type="ECO:0000256" key="10">
    <source>
        <dbReference type="ARBA" id="ARBA00022801"/>
    </source>
</evidence>
<dbReference type="GO" id="GO:0003924">
    <property type="term" value="F:GTPase activity"/>
    <property type="evidence" value="ECO:0007669"/>
    <property type="project" value="InterPro"/>
</dbReference>
<evidence type="ECO:0000256" key="17">
    <source>
        <dbReference type="SAM" id="MobiDB-lite"/>
    </source>
</evidence>
<feature type="compositionally biased region" description="Low complexity" evidence="17">
    <location>
        <begin position="638"/>
        <end position="652"/>
    </location>
</feature>
<dbReference type="Proteomes" id="UP000245884">
    <property type="component" value="Unassembled WGS sequence"/>
</dbReference>
<dbReference type="InterPro" id="IPR011992">
    <property type="entry name" value="EF-hand-dom_pair"/>
</dbReference>
<dbReference type="Gene3D" id="3.40.50.300">
    <property type="entry name" value="P-loop containing nucleotide triphosphate hydrolases"/>
    <property type="match status" value="2"/>
</dbReference>
<evidence type="ECO:0000256" key="11">
    <source>
        <dbReference type="ARBA" id="ARBA00022837"/>
    </source>
</evidence>
<evidence type="ECO:0000256" key="15">
    <source>
        <dbReference type="ARBA" id="ARBA00023136"/>
    </source>
</evidence>
<dbReference type="Gene3D" id="1.10.238.10">
    <property type="entry name" value="EF-hand"/>
    <property type="match status" value="2"/>
</dbReference>
<gene>
    <name evidence="21" type="ORF">BDZ90DRAFT_268837</name>
</gene>
<evidence type="ECO:0000256" key="2">
    <source>
        <dbReference type="ARBA" id="ARBA00004200"/>
    </source>
</evidence>
<evidence type="ECO:0000256" key="7">
    <source>
        <dbReference type="ARBA" id="ARBA00022737"/>
    </source>
</evidence>
<organism evidence="21 22">
    <name type="scientific">Jaminaea rosea</name>
    <dbReference type="NCBI Taxonomy" id="1569628"/>
    <lineage>
        <taxon>Eukaryota</taxon>
        <taxon>Fungi</taxon>
        <taxon>Dikarya</taxon>
        <taxon>Basidiomycota</taxon>
        <taxon>Ustilaginomycotina</taxon>
        <taxon>Exobasidiomycetes</taxon>
        <taxon>Microstromatales</taxon>
        <taxon>Microstromatales incertae sedis</taxon>
        <taxon>Jaminaea</taxon>
    </lineage>
</organism>
<keyword evidence="12 18" id="KW-1133">Transmembrane helix</keyword>
<proteinExistence type="inferred from homology"/>
<comment type="similarity">
    <text evidence="3">Belongs to the mitochondrial Rho GTPase family.</text>
</comment>
<dbReference type="PROSITE" id="PS00018">
    <property type="entry name" value="EF_HAND_1"/>
    <property type="match status" value="1"/>
</dbReference>
<dbReference type="SUPFAM" id="SSF47473">
    <property type="entry name" value="EF-hand"/>
    <property type="match status" value="1"/>
</dbReference>
<feature type="compositionally biased region" description="Acidic residues" evidence="17">
    <location>
        <begin position="840"/>
        <end position="855"/>
    </location>
</feature>
<evidence type="ECO:0000256" key="18">
    <source>
        <dbReference type="SAM" id="Phobius"/>
    </source>
</evidence>
<dbReference type="Pfam" id="PF08355">
    <property type="entry name" value="EF_assoc_1"/>
    <property type="match status" value="1"/>
</dbReference>
<name>A0A316UHP7_9BASI</name>
<keyword evidence="7" id="KW-0677">Repeat</keyword>
<dbReference type="InterPro" id="IPR013566">
    <property type="entry name" value="EF_hand_assoc_1"/>
</dbReference>
<dbReference type="Pfam" id="PF00071">
    <property type="entry name" value="Ras"/>
    <property type="match status" value="2"/>
</dbReference>
<dbReference type="SMART" id="SM00173">
    <property type="entry name" value="RAS"/>
    <property type="match status" value="1"/>
</dbReference>
<feature type="compositionally biased region" description="Low complexity" evidence="17">
    <location>
        <begin position="856"/>
        <end position="873"/>
    </location>
</feature>
<dbReference type="PANTHER" id="PTHR24072">
    <property type="entry name" value="RHO FAMILY GTPASE"/>
    <property type="match status" value="1"/>
</dbReference>
<dbReference type="GeneID" id="37030548"/>
<accession>A0A316UHP7</accession>
<dbReference type="InterPro" id="IPR002048">
    <property type="entry name" value="EF_hand_dom"/>
</dbReference>
<keyword evidence="11" id="KW-0106">Calcium</keyword>
<dbReference type="InterPro" id="IPR027417">
    <property type="entry name" value="P-loop_NTPase"/>
</dbReference>
<evidence type="ECO:0000313" key="21">
    <source>
        <dbReference type="EMBL" id="PWN24729.1"/>
    </source>
</evidence>
<dbReference type="OrthoDB" id="10020961at2759"/>
<dbReference type="InterPro" id="IPR020860">
    <property type="entry name" value="MIRO_dom"/>
</dbReference>
<dbReference type="SMART" id="SM00175">
    <property type="entry name" value="RAB"/>
    <property type="match status" value="1"/>
</dbReference>
<evidence type="ECO:0000313" key="22">
    <source>
        <dbReference type="Proteomes" id="UP000245884"/>
    </source>
</evidence>
<dbReference type="PROSITE" id="PS51423">
    <property type="entry name" value="MIRO"/>
    <property type="match status" value="1"/>
</dbReference>
<evidence type="ECO:0000259" key="19">
    <source>
        <dbReference type="PROSITE" id="PS50222"/>
    </source>
</evidence>
<feature type="transmembrane region" description="Helical" evidence="18">
    <location>
        <begin position="927"/>
        <end position="949"/>
    </location>
</feature>
<dbReference type="PROSITE" id="PS50222">
    <property type="entry name" value="EF_HAND_2"/>
    <property type="match status" value="1"/>
</dbReference>
<dbReference type="STRING" id="1569628.A0A316UHP7"/>
<feature type="compositionally biased region" description="Low complexity" evidence="17">
    <location>
        <begin position="505"/>
        <end position="516"/>
    </location>
</feature>